<dbReference type="SUPFAM" id="SSF47364">
    <property type="entry name" value="Domain of the SRP/SRP receptor G-proteins"/>
    <property type="match status" value="1"/>
</dbReference>
<dbReference type="Proteomes" id="UP000000562">
    <property type="component" value="Chromosome"/>
</dbReference>
<evidence type="ECO:0000256" key="7">
    <source>
        <dbReference type="ARBA" id="ARBA00023134"/>
    </source>
</evidence>
<dbReference type="InterPro" id="IPR000897">
    <property type="entry name" value="SRP54_GTPase_dom"/>
</dbReference>
<proteinExistence type="inferred from homology"/>
<accession>Q8D2V4</accession>
<keyword evidence="6" id="KW-0694">RNA-binding</keyword>
<keyword evidence="14" id="KW-1185">Reference proteome</keyword>
<dbReference type="InterPro" id="IPR013822">
    <property type="entry name" value="Signal_recog_particl_SRP54_hlx"/>
</dbReference>
<comment type="catalytic activity">
    <reaction evidence="11">
        <text>GTP + H2O = GDP + phosphate + H(+)</text>
        <dbReference type="Rhea" id="RHEA:19669"/>
        <dbReference type="ChEBI" id="CHEBI:15377"/>
        <dbReference type="ChEBI" id="CHEBI:15378"/>
        <dbReference type="ChEBI" id="CHEBI:37565"/>
        <dbReference type="ChEBI" id="CHEBI:43474"/>
        <dbReference type="ChEBI" id="CHEBI:58189"/>
        <dbReference type="EC" id="3.6.5.4"/>
    </reaction>
</comment>
<comment type="similarity">
    <text evidence="2">Belongs to the GTP-binding SRP family. SRP54 subfamily.</text>
</comment>
<keyword evidence="5" id="KW-0378">Hydrolase</keyword>
<dbReference type="SMART" id="SM00382">
    <property type="entry name" value="AAA"/>
    <property type="match status" value="1"/>
</dbReference>
<dbReference type="PROSITE" id="PS00300">
    <property type="entry name" value="SRP54"/>
    <property type="match status" value="1"/>
</dbReference>
<dbReference type="Pfam" id="PF02978">
    <property type="entry name" value="SRP_SPB"/>
    <property type="match status" value="1"/>
</dbReference>
<dbReference type="KEGG" id="wbr:ffh"/>
<evidence type="ECO:0000256" key="10">
    <source>
        <dbReference type="ARBA" id="ARBA00035672"/>
    </source>
</evidence>
<dbReference type="SMART" id="SM00962">
    <property type="entry name" value="SRP54"/>
    <property type="match status" value="1"/>
</dbReference>
<comment type="subcellular location">
    <subcellularLocation>
        <location evidence="1">Cytoplasm</location>
    </subcellularLocation>
</comment>
<feature type="domain" description="SRP54-type proteins GTP-binding" evidence="12">
    <location>
        <begin position="268"/>
        <end position="281"/>
    </location>
</feature>
<dbReference type="HOGENOM" id="CLU_009301_6_0_6"/>
<dbReference type="EMBL" id="BA000021">
    <property type="protein sequence ID" value="BAC24394.1"/>
    <property type="molecule type" value="Genomic_DNA"/>
</dbReference>
<dbReference type="InterPro" id="IPR036891">
    <property type="entry name" value="Signal_recog_part_SRP54_M_sf"/>
</dbReference>
<dbReference type="PANTHER" id="PTHR11564">
    <property type="entry name" value="SIGNAL RECOGNITION PARTICLE 54K PROTEIN SRP54"/>
    <property type="match status" value="1"/>
</dbReference>
<evidence type="ECO:0000256" key="9">
    <source>
        <dbReference type="ARBA" id="ARBA00023274"/>
    </source>
</evidence>
<dbReference type="Pfam" id="PF00448">
    <property type="entry name" value="SRP54"/>
    <property type="match status" value="1"/>
</dbReference>
<evidence type="ECO:0000313" key="14">
    <source>
        <dbReference type="Proteomes" id="UP000000562"/>
    </source>
</evidence>
<dbReference type="InterPro" id="IPR003593">
    <property type="entry name" value="AAA+_ATPase"/>
</dbReference>
<evidence type="ECO:0000256" key="3">
    <source>
        <dbReference type="ARBA" id="ARBA00022490"/>
    </source>
</evidence>
<dbReference type="GO" id="GO:0006614">
    <property type="term" value="P:SRP-dependent cotranslational protein targeting to membrane"/>
    <property type="evidence" value="ECO:0007669"/>
    <property type="project" value="InterPro"/>
</dbReference>
<dbReference type="GO" id="GO:0005525">
    <property type="term" value="F:GTP binding"/>
    <property type="evidence" value="ECO:0007669"/>
    <property type="project" value="UniProtKB-KW"/>
</dbReference>
<dbReference type="AlphaFoldDB" id="Q8D2V4"/>
<dbReference type="eggNOG" id="COG0541">
    <property type="taxonomic scope" value="Bacteria"/>
</dbReference>
<dbReference type="Pfam" id="PF02881">
    <property type="entry name" value="SRP54_N"/>
    <property type="match status" value="1"/>
</dbReference>
<dbReference type="InterPro" id="IPR042101">
    <property type="entry name" value="SRP54_N_sf"/>
</dbReference>
<evidence type="ECO:0000256" key="8">
    <source>
        <dbReference type="ARBA" id="ARBA00023135"/>
    </source>
</evidence>
<dbReference type="GO" id="GO:0003924">
    <property type="term" value="F:GTPase activity"/>
    <property type="evidence" value="ECO:0007669"/>
    <property type="project" value="InterPro"/>
</dbReference>
<sequence length="446" mass="50724">MIFENLSNKLYKIFYKIKEKGRLTSENINDTLRQVRIALLEADVALVVVQKFIQEIKKISLDKKINNYLTPGQEFIKIVQKELIKIIGSKNNNLNFCSGRSVIFLIGLQGSGKTTTTGKLAKYLKEKNKKKVLTVSSDVYRPAAQKQLELVSKSANVDCFLSENLYKTPYEIVKSAMNKSSLYDVLLIDTAGFSHTNKKMIKEIQLLQSISSPSETLFIVDSMMGQDSINSIKTFNEKFSLTGVILTKLDGDSRGGIALSIKYITGKPIKFIGTGEKIDTLEIFSPEKLSKKILGMENIFSIINDVEIKINKYKKEKIKYKKNKKFDLTDFLLHLNQVKKIGGINKIVNQFSIMSNISPKINNKICVKMEAIINSMTVKERINPNIIKRSRKKRIAHGSGTTVQDVNNLLKQFNEMDRLFKQIKNNGLINTMKKIKNLIPFKFKKN</sequence>
<keyword evidence="8" id="KW-0733">Signal recognition particle</keyword>
<dbReference type="InterPro" id="IPR004125">
    <property type="entry name" value="Signal_recog_particle_SRP54_M"/>
</dbReference>
<dbReference type="Gene3D" id="1.10.260.30">
    <property type="entry name" value="Signal recognition particle, SRP54 subunit, M-domain"/>
    <property type="match status" value="1"/>
</dbReference>
<evidence type="ECO:0000256" key="4">
    <source>
        <dbReference type="ARBA" id="ARBA00022741"/>
    </source>
</evidence>
<evidence type="ECO:0000313" key="13">
    <source>
        <dbReference type="EMBL" id="BAC24394.1"/>
    </source>
</evidence>
<keyword evidence="7" id="KW-0342">GTP-binding</keyword>
<dbReference type="SUPFAM" id="SSF52540">
    <property type="entry name" value="P-loop containing nucleoside triphosphate hydrolases"/>
    <property type="match status" value="1"/>
</dbReference>
<evidence type="ECO:0000256" key="2">
    <source>
        <dbReference type="ARBA" id="ARBA00005450"/>
    </source>
</evidence>
<evidence type="ECO:0000259" key="12">
    <source>
        <dbReference type="PROSITE" id="PS00300"/>
    </source>
</evidence>
<keyword evidence="4" id="KW-0547">Nucleotide-binding</keyword>
<dbReference type="STRING" id="36870.gene:10368741"/>
<dbReference type="EC" id="3.6.5.4" evidence="10"/>
<dbReference type="SUPFAM" id="SSF47446">
    <property type="entry name" value="Signal peptide-binding domain"/>
    <property type="match status" value="1"/>
</dbReference>
<keyword evidence="3" id="KW-0963">Cytoplasm</keyword>
<evidence type="ECO:0000256" key="11">
    <source>
        <dbReference type="ARBA" id="ARBA00048027"/>
    </source>
</evidence>
<dbReference type="SMART" id="SM00963">
    <property type="entry name" value="SRP54_N"/>
    <property type="match status" value="1"/>
</dbReference>
<dbReference type="Gene3D" id="3.40.50.300">
    <property type="entry name" value="P-loop containing nucleotide triphosphate hydrolases"/>
    <property type="match status" value="1"/>
</dbReference>
<dbReference type="InterPro" id="IPR022941">
    <property type="entry name" value="SRP54"/>
</dbReference>
<evidence type="ECO:0000256" key="1">
    <source>
        <dbReference type="ARBA" id="ARBA00004496"/>
    </source>
</evidence>
<dbReference type="GO" id="GO:0048500">
    <property type="term" value="C:signal recognition particle"/>
    <property type="evidence" value="ECO:0007669"/>
    <property type="project" value="InterPro"/>
</dbReference>
<name>Q8D2V4_WIGBR</name>
<organism evidence="13 14">
    <name type="scientific">Wigglesworthia glossinidia brevipalpis</name>
    <dbReference type="NCBI Taxonomy" id="36870"/>
    <lineage>
        <taxon>Bacteria</taxon>
        <taxon>Pseudomonadati</taxon>
        <taxon>Pseudomonadota</taxon>
        <taxon>Gammaproteobacteria</taxon>
        <taxon>Enterobacterales</taxon>
        <taxon>Erwiniaceae</taxon>
        <taxon>Wigglesworthia</taxon>
    </lineage>
</organism>
<evidence type="ECO:0000256" key="5">
    <source>
        <dbReference type="ARBA" id="ARBA00022801"/>
    </source>
</evidence>
<dbReference type="Gene3D" id="1.20.120.140">
    <property type="entry name" value="Signal recognition particle SRP54, nucleotide-binding domain"/>
    <property type="match status" value="1"/>
</dbReference>
<dbReference type="InterPro" id="IPR027417">
    <property type="entry name" value="P-loop_NTPase"/>
</dbReference>
<evidence type="ECO:0000256" key="6">
    <source>
        <dbReference type="ARBA" id="ARBA00022884"/>
    </source>
</evidence>
<dbReference type="InterPro" id="IPR036225">
    <property type="entry name" value="SRP/SRP_N"/>
</dbReference>
<dbReference type="GO" id="GO:0008312">
    <property type="term" value="F:7S RNA binding"/>
    <property type="evidence" value="ECO:0007669"/>
    <property type="project" value="InterPro"/>
</dbReference>
<protein>
    <recommendedName>
        <fullName evidence="10">signal-recognition-particle GTPase</fullName>
        <ecNumber evidence="10">3.6.5.4</ecNumber>
    </recommendedName>
</protein>
<gene>
    <name evidence="13" type="primary">ffh</name>
</gene>
<reference evidence="13 14" key="1">
    <citation type="journal article" date="2002" name="Nat. Genet.">
        <title>Genome sequence of the endocellular obligate symbiont of tsetse flies, Wigglesworthia glossinidia.</title>
        <authorList>
            <person name="Akman L."/>
            <person name="Yamashita A."/>
            <person name="Watanabe H."/>
            <person name="Oshima K."/>
            <person name="Shiba T."/>
            <person name="Hattori M."/>
            <person name="Aksoy S."/>
        </authorList>
    </citation>
    <scope>NUCLEOTIDE SEQUENCE [LARGE SCALE GENOMIC DNA]</scope>
</reference>
<keyword evidence="9" id="KW-0687">Ribonucleoprotein</keyword>
<dbReference type="PANTHER" id="PTHR11564:SF5">
    <property type="entry name" value="SIGNAL RECOGNITION PARTICLE SUBUNIT SRP54"/>
    <property type="match status" value="1"/>
</dbReference>